<evidence type="ECO:0000259" key="1">
    <source>
        <dbReference type="Pfam" id="PF12998"/>
    </source>
</evidence>
<feature type="domain" description="Inhibitor of growth protein N-terminal histone-binding" evidence="1">
    <location>
        <begin position="37"/>
        <end position="123"/>
    </location>
</feature>
<dbReference type="Gene3D" id="6.10.140.1740">
    <property type="match status" value="1"/>
</dbReference>
<dbReference type="Proteomes" id="UP000663829">
    <property type="component" value="Unassembled WGS sequence"/>
</dbReference>
<dbReference type="EMBL" id="CAJNOQ010005011">
    <property type="protein sequence ID" value="CAF1082641.1"/>
    <property type="molecule type" value="Genomic_DNA"/>
</dbReference>
<evidence type="ECO:0000313" key="2">
    <source>
        <dbReference type="EMBL" id="CAF1082641.1"/>
    </source>
</evidence>
<evidence type="ECO:0000313" key="3">
    <source>
        <dbReference type="EMBL" id="CAF3848450.1"/>
    </source>
</evidence>
<protein>
    <recommendedName>
        <fullName evidence="1">Inhibitor of growth protein N-terminal histone-binding domain-containing protein</fullName>
    </recommendedName>
</protein>
<dbReference type="OrthoDB" id="5411773at2759"/>
<organism evidence="2 4">
    <name type="scientific">Didymodactylos carnosus</name>
    <dbReference type="NCBI Taxonomy" id="1234261"/>
    <lineage>
        <taxon>Eukaryota</taxon>
        <taxon>Metazoa</taxon>
        <taxon>Spiralia</taxon>
        <taxon>Gnathifera</taxon>
        <taxon>Rotifera</taxon>
        <taxon>Eurotatoria</taxon>
        <taxon>Bdelloidea</taxon>
        <taxon>Philodinida</taxon>
        <taxon>Philodinidae</taxon>
        <taxon>Didymodactylos</taxon>
    </lineage>
</organism>
<dbReference type="AlphaFoldDB" id="A0A814MXM9"/>
<evidence type="ECO:0000313" key="4">
    <source>
        <dbReference type="Proteomes" id="UP000663829"/>
    </source>
</evidence>
<sequence>MTKARIGLKLKRKLGLREKISYLNVIIELNIKIMEFEEFVESLESLPIDLSRNIRLLRQLDDKNLQLRQECIHVSDKFKQEIDSIQKREHIKILNDIQIRRLQLADEKVVLAEQASELCEKHI</sequence>
<accession>A0A814MXM9</accession>
<dbReference type="Pfam" id="PF12998">
    <property type="entry name" value="ING"/>
    <property type="match status" value="1"/>
</dbReference>
<dbReference type="InterPro" id="IPR024610">
    <property type="entry name" value="ING_N_histone-binding"/>
</dbReference>
<reference evidence="2" key="1">
    <citation type="submission" date="2021-02" db="EMBL/GenBank/DDBJ databases">
        <authorList>
            <person name="Nowell W R."/>
        </authorList>
    </citation>
    <scope>NUCLEOTIDE SEQUENCE</scope>
</reference>
<comment type="caution">
    <text evidence="2">The sequence shown here is derived from an EMBL/GenBank/DDBJ whole genome shotgun (WGS) entry which is preliminary data.</text>
</comment>
<name>A0A814MXM9_9BILA</name>
<dbReference type="Proteomes" id="UP000681722">
    <property type="component" value="Unassembled WGS sequence"/>
</dbReference>
<keyword evidence="4" id="KW-1185">Reference proteome</keyword>
<proteinExistence type="predicted"/>
<gene>
    <name evidence="2" type="ORF">GPM918_LOCUS17847</name>
    <name evidence="3" type="ORF">SRO942_LOCUS17844</name>
</gene>
<dbReference type="EMBL" id="CAJOBC010005011">
    <property type="protein sequence ID" value="CAF3848450.1"/>
    <property type="molecule type" value="Genomic_DNA"/>
</dbReference>